<dbReference type="EMBL" id="VLLK01000002">
    <property type="protein sequence ID" value="TWJ06974.1"/>
    <property type="molecule type" value="Genomic_DNA"/>
</dbReference>
<keyword evidence="2" id="KW-0456">Lyase</keyword>
<feature type="compositionally biased region" description="Basic and acidic residues" evidence="1">
    <location>
        <begin position="184"/>
        <end position="206"/>
    </location>
</feature>
<proteinExistence type="predicted"/>
<name>A0A562UMY6_9SPHN</name>
<feature type="region of interest" description="Disordered" evidence="1">
    <location>
        <begin position="177"/>
        <end position="206"/>
    </location>
</feature>
<dbReference type="AlphaFoldDB" id="A0A562UMY6"/>
<dbReference type="InterPro" id="IPR036134">
    <property type="entry name" value="Crypto/Photolyase_FAD-like_sf"/>
</dbReference>
<organism evidence="2 3">
    <name type="scientific">Altererythrobacter ishigakiensis</name>
    <dbReference type="NCBI Taxonomy" id="476157"/>
    <lineage>
        <taxon>Bacteria</taxon>
        <taxon>Pseudomonadati</taxon>
        <taxon>Pseudomonadota</taxon>
        <taxon>Alphaproteobacteria</taxon>
        <taxon>Sphingomonadales</taxon>
        <taxon>Erythrobacteraceae</taxon>
        <taxon>Altererythrobacter</taxon>
    </lineage>
</organism>
<protein>
    <submittedName>
        <fullName evidence="2">Deoxyribodipyrimidine photolyase-related protein</fullName>
    </submittedName>
</protein>
<dbReference type="PANTHER" id="PTHR38657">
    <property type="entry name" value="SLR1343 PROTEIN"/>
    <property type="match status" value="1"/>
</dbReference>
<dbReference type="OrthoDB" id="5288100at2"/>
<dbReference type="Gene3D" id="3.40.50.620">
    <property type="entry name" value="HUPs"/>
    <property type="match status" value="1"/>
</dbReference>
<dbReference type="Gene3D" id="1.10.10.1710">
    <property type="entry name" value="Deoxyribodipyrimidine photolyase-related"/>
    <property type="match status" value="1"/>
</dbReference>
<gene>
    <name evidence="2" type="ORF">JN10_2519</name>
</gene>
<dbReference type="Pfam" id="PF04244">
    <property type="entry name" value="DPRP"/>
    <property type="match status" value="1"/>
</dbReference>
<dbReference type="GO" id="GO:0016829">
    <property type="term" value="F:lyase activity"/>
    <property type="evidence" value="ECO:0007669"/>
    <property type="project" value="UniProtKB-KW"/>
</dbReference>
<dbReference type="Gene3D" id="1.25.40.80">
    <property type="match status" value="1"/>
</dbReference>
<dbReference type="InterPro" id="IPR007357">
    <property type="entry name" value="PhrB-like"/>
</dbReference>
<dbReference type="Gene3D" id="1.10.579.10">
    <property type="entry name" value="DNA Cyclobutane Dipyrimidine Photolyase, subunit A, domain 3"/>
    <property type="match status" value="1"/>
</dbReference>
<dbReference type="RefSeq" id="WP_067598599.1">
    <property type="nucleotide sequence ID" value="NZ_CP015963.1"/>
</dbReference>
<evidence type="ECO:0000256" key="1">
    <source>
        <dbReference type="SAM" id="MobiDB-lite"/>
    </source>
</evidence>
<sequence length="525" mass="60830">MPNDRAGPILVPLLGDQLTRDLASLRGRAKDKTVILMVEVRDEATYVKHHKQKIALIFSAMRHFAAELSDDGWTVDYVKLTDQENSSSFTGEVARAVERHEPRAIHVVEASEWRVRQMQDEWPDKFACEVEVLPDDRFLCSHAEFEEWAEGRKHLTMEYFYREMRRKTGLLMRGDGKPVGGEWNLDKENREPPKDGMDPPERPKFEPDDITREVIELVESRFGDHFGSLERFEWPVTRAQAEEAADAFFADRIEKFGPYQDAIVHGSDDLYHSMLSTSINLGLLDPLELCRRAQQAYEDGKAPLNSVEGFIRQIIGWREYIRGFYWHFMPKLETANELGANRPLPEFYWTGETDMRCMADCIRSTHQNAHAHHIQRLMVLGNFALLAGIKPRDVQDWYLAVYADAYDWVEMPNVVGMILYADGGKLATKPYAASGNYINKMSDYCKECRYSMSKKTGDGACPFNPLYWHFIDRNRDRLESNHRIGRIYSTWDRMGEEKQREYLDSAEIFLDSLQPASKGWARNED</sequence>
<accession>A0A562UMY6</accession>
<evidence type="ECO:0000313" key="3">
    <source>
        <dbReference type="Proteomes" id="UP000320547"/>
    </source>
</evidence>
<dbReference type="PANTHER" id="PTHR38657:SF1">
    <property type="entry name" value="SLR1343 PROTEIN"/>
    <property type="match status" value="1"/>
</dbReference>
<reference evidence="2 3" key="1">
    <citation type="submission" date="2019-07" db="EMBL/GenBank/DDBJ databases">
        <title>Genomic Encyclopedia of Archaeal and Bacterial Type Strains, Phase II (KMG-II): from individual species to whole genera.</title>
        <authorList>
            <person name="Goeker M."/>
        </authorList>
    </citation>
    <scope>NUCLEOTIDE SEQUENCE [LARGE SCALE GENOMIC DNA]</scope>
    <source>
        <strain evidence="2 3">ATCC BAA-2084</strain>
    </source>
</reference>
<keyword evidence="3" id="KW-1185">Reference proteome</keyword>
<dbReference type="Proteomes" id="UP000320547">
    <property type="component" value="Unassembled WGS sequence"/>
</dbReference>
<dbReference type="SUPFAM" id="SSF48173">
    <property type="entry name" value="Cryptochrome/photolyase FAD-binding domain"/>
    <property type="match status" value="1"/>
</dbReference>
<comment type="caution">
    <text evidence="2">The sequence shown here is derived from an EMBL/GenBank/DDBJ whole genome shotgun (WGS) entry which is preliminary data.</text>
</comment>
<dbReference type="STRING" id="476157.GCA_001663155_01195"/>
<evidence type="ECO:0000313" key="2">
    <source>
        <dbReference type="EMBL" id="TWJ06974.1"/>
    </source>
</evidence>
<dbReference type="InterPro" id="IPR052551">
    <property type="entry name" value="UV-DNA_repair_photolyase"/>
</dbReference>
<dbReference type="InterPro" id="IPR014729">
    <property type="entry name" value="Rossmann-like_a/b/a_fold"/>
</dbReference>